<dbReference type="AlphaFoldDB" id="A0A4Q4TKI3"/>
<dbReference type="OrthoDB" id="16464at2759"/>
<dbReference type="InterPro" id="IPR050177">
    <property type="entry name" value="Lipid_A_modif_metabolic_enz"/>
</dbReference>
<dbReference type="SUPFAM" id="SSF51735">
    <property type="entry name" value="NAD(P)-binding Rossmann-fold domains"/>
    <property type="match status" value="1"/>
</dbReference>
<dbReference type="Pfam" id="PF01370">
    <property type="entry name" value="Epimerase"/>
    <property type="match status" value="1"/>
</dbReference>
<gene>
    <name evidence="2" type="ORF">DL764_002730</name>
</gene>
<keyword evidence="3" id="KW-1185">Reference proteome</keyword>
<reference evidence="2 3" key="1">
    <citation type="submission" date="2018-06" db="EMBL/GenBank/DDBJ databases">
        <title>Complete Genomes of Monosporascus.</title>
        <authorList>
            <person name="Robinson A.J."/>
            <person name="Natvig D.O."/>
        </authorList>
    </citation>
    <scope>NUCLEOTIDE SEQUENCE [LARGE SCALE GENOMIC DNA]</scope>
    <source>
        <strain evidence="2 3">CBS 110550</strain>
    </source>
</reference>
<name>A0A4Q4TKI3_9PEZI</name>
<proteinExistence type="predicted"/>
<dbReference type="PANTHER" id="PTHR43245:SF11">
    <property type="entry name" value="LD23561P"/>
    <property type="match status" value="1"/>
</dbReference>
<dbReference type="EMBL" id="QJNU01000106">
    <property type="protein sequence ID" value="RYP07098.1"/>
    <property type="molecule type" value="Genomic_DNA"/>
</dbReference>
<accession>A0A4Q4TKI3</accession>
<dbReference type="PANTHER" id="PTHR43245">
    <property type="entry name" value="BIFUNCTIONAL POLYMYXIN RESISTANCE PROTEIN ARNA"/>
    <property type="match status" value="1"/>
</dbReference>
<evidence type="ECO:0000313" key="3">
    <source>
        <dbReference type="Proteomes" id="UP000293360"/>
    </source>
</evidence>
<evidence type="ECO:0000313" key="2">
    <source>
        <dbReference type="EMBL" id="RYP07098.1"/>
    </source>
</evidence>
<comment type="caution">
    <text evidence="2">The sequence shown here is derived from an EMBL/GenBank/DDBJ whole genome shotgun (WGS) entry which is preliminary data.</text>
</comment>
<dbReference type="InterPro" id="IPR036291">
    <property type="entry name" value="NAD(P)-bd_dom_sf"/>
</dbReference>
<dbReference type="Proteomes" id="UP000293360">
    <property type="component" value="Unassembled WGS sequence"/>
</dbReference>
<dbReference type="InterPro" id="IPR001509">
    <property type="entry name" value="Epimerase_deHydtase"/>
</dbReference>
<sequence length="376" mass="42573">MAAEKPSVLIIGGMGYIGRFLARYIHDNQLASEYRLVDKKPPEIVWLAPEFEQACSRQHFMQKDASKEDALQEIFNRADGKQWDYVFNCGGETRYSQGEERYRALNLALSVAVAKEAAKRKVKCFVELSTGSVYKPNSSPSREGDKLKPWSQMAIVKQEAEEALSKIEGLNLVIARLAYVYGPYATQELSTSLCLARVYQDFGEDLKFLWSKDLRMNSVHIDDVARALWAMAAWYDSGRPNWDAEAMGDMPIFNVVDKGATSQGTIAEIISELFGIKTTFQGQLLSNLARLNMDNVVDDINEDVLDPWGDMLREAGITKTIPLSPFMEKELLKDTDLSMDGSRLEEVVGFKYEKPAVTKELVQEVIESYKKMNWWP</sequence>
<dbReference type="Gene3D" id="3.40.50.720">
    <property type="entry name" value="NAD(P)-binding Rossmann-like Domain"/>
    <property type="match status" value="1"/>
</dbReference>
<organism evidence="2 3">
    <name type="scientific">Monosporascus ibericus</name>
    <dbReference type="NCBI Taxonomy" id="155417"/>
    <lineage>
        <taxon>Eukaryota</taxon>
        <taxon>Fungi</taxon>
        <taxon>Dikarya</taxon>
        <taxon>Ascomycota</taxon>
        <taxon>Pezizomycotina</taxon>
        <taxon>Sordariomycetes</taxon>
        <taxon>Xylariomycetidae</taxon>
        <taxon>Xylariales</taxon>
        <taxon>Xylariales incertae sedis</taxon>
        <taxon>Monosporascus</taxon>
    </lineage>
</organism>
<dbReference type="STRING" id="155417.A0A4Q4TKI3"/>
<protein>
    <recommendedName>
        <fullName evidence="1">NAD-dependent epimerase/dehydratase domain-containing protein</fullName>
    </recommendedName>
</protein>
<feature type="domain" description="NAD-dependent epimerase/dehydratase" evidence="1">
    <location>
        <begin position="8"/>
        <end position="240"/>
    </location>
</feature>
<evidence type="ECO:0000259" key="1">
    <source>
        <dbReference type="Pfam" id="PF01370"/>
    </source>
</evidence>